<name>A0A317XML2_9BASI</name>
<protein>
    <recommendedName>
        <fullName evidence="4">Metallo-beta-lactamase domain-containing protein</fullName>
    </recommendedName>
</protein>
<reference evidence="2 3" key="1">
    <citation type="journal article" date="2018" name="Mol. Biol. Evol.">
        <title>Broad Genomic Sampling Reveals a Smut Pathogenic Ancestry of the Fungal Clade Ustilaginomycotina.</title>
        <authorList>
            <person name="Kijpornyongpan T."/>
            <person name="Mondo S.J."/>
            <person name="Barry K."/>
            <person name="Sandor L."/>
            <person name="Lee J."/>
            <person name="Lipzen A."/>
            <person name="Pangilinan J."/>
            <person name="LaButti K."/>
            <person name="Hainaut M."/>
            <person name="Henrissat B."/>
            <person name="Grigoriev I.V."/>
            <person name="Spatafora J.W."/>
            <person name="Aime M.C."/>
        </authorList>
    </citation>
    <scope>NUCLEOTIDE SEQUENCE [LARGE SCALE GENOMIC DNA]</scope>
    <source>
        <strain evidence="2 3">MCA 3645</strain>
    </source>
</reference>
<evidence type="ECO:0008006" key="4">
    <source>
        <dbReference type="Google" id="ProtNLM"/>
    </source>
</evidence>
<dbReference type="STRING" id="1882483.A0A317XML2"/>
<dbReference type="InParanoid" id="A0A317XML2"/>
<accession>A0A317XML2</accession>
<dbReference type="Proteomes" id="UP000246740">
    <property type="component" value="Unassembled WGS sequence"/>
</dbReference>
<dbReference type="PANTHER" id="PTHR36142:SF2">
    <property type="entry name" value="METALLO-HYDROLASE_OXIDOREDUCTASE SUPERFAMILY PROTEIN"/>
    <property type="match status" value="1"/>
</dbReference>
<dbReference type="OrthoDB" id="9971601at2759"/>
<evidence type="ECO:0000313" key="3">
    <source>
        <dbReference type="Proteomes" id="UP000246740"/>
    </source>
</evidence>
<evidence type="ECO:0000256" key="1">
    <source>
        <dbReference type="SAM" id="MobiDB-lite"/>
    </source>
</evidence>
<feature type="region of interest" description="Disordered" evidence="1">
    <location>
        <begin position="24"/>
        <end position="43"/>
    </location>
</feature>
<proteinExistence type="predicted"/>
<dbReference type="PANTHER" id="PTHR36142">
    <property type="entry name" value="METALLO-HYDROLASE/OXIDOREDUCTASE SUPERFAMILY PROTEIN"/>
    <property type="match status" value="1"/>
</dbReference>
<keyword evidence="3" id="KW-1185">Reference proteome</keyword>
<dbReference type="EMBL" id="KZ819195">
    <property type="protein sequence ID" value="PWY99544.1"/>
    <property type="molecule type" value="Genomic_DNA"/>
</dbReference>
<organism evidence="2 3">
    <name type="scientific">Testicularia cyperi</name>
    <dbReference type="NCBI Taxonomy" id="1882483"/>
    <lineage>
        <taxon>Eukaryota</taxon>
        <taxon>Fungi</taxon>
        <taxon>Dikarya</taxon>
        <taxon>Basidiomycota</taxon>
        <taxon>Ustilaginomycotina</taxon>
        <taxon>Ustilaginomycetes</taxon>
        <taxon>Ustilaginales</taxon>
        <taxon>Anthracoideaceae</taxon>
        <taxon>Testicularia</taxon>
    </lineage>
</organism>
<gene>
    <name evidence="2" type="ORF">BCV70DRAFT_201111</name>
</gene>
<evidence type="ECO:0000313" key="2">
    <source>
        <dbReference type="EMBL" id="PWY99544.1"/>
    </source>
</evidence>
<sequence>MTTTKRSVELHKLNGDTSWLVRIPLPTSNDNGNDHTDGSSNQDRTFDLVIDPWLHPAAQIDGASCFSKQTRVQQAQFDSIADLDRWLRSRPATSDRLQNTCRAAHDENDQDGHGEGINAVLFSHPFTDHLHPETLQDTASRRVLERATILTTADSLDGLQSLRLDLDPRKIVNLCNSRKTTLNREQDKEQKKEKERASSLFPRVLPTGVTVHYLAAKDWSLSPAWSKLHGGILITVDPPRDSSDASPLEILYAPHGISAKSVSTHFSSVSTNRNTAERKTSNVAQSQLQSELRPYRVLLHSFDRQTLPLIGVVACGFPNIVDLVASEFRPDVVVATHDEHKSAQGLVALTIRRRSFPLDSARRLLASKYPDSHTRLEGLAVGESLTLPLPLPLPLSLDPEL</sequence>
<dbReference type="AlphaFoldDB" id="A0A317XML2"/>